<evidence type="ECO:0000256" key="1">
    <source>
        <dbReference type="SAM" id="SignalP"/>
    </source>
</evidence>
<comment type="caution">
    <text evidence="3">The sequence shown here is derived from an EMBL/GenBank/DDBJ whole genome shotgun (WGS) entry which is preliminary data.</text>
</comment>
<evidence type="ECO:0000313" key="3">
    <source>
        <dbReference type="EMBL" id="KKR97671.1"/>
    </source>
</evidence>
<dbReference type="AlphaFoldDB" id="A0A0G0VDF5"/>
<proteinExistence type="predicted"/>
<feature type="domain" description="Sporulation stage II protein D amidase enhancer LytB N-terminal" evidence="2">
    <location>
        <begin position="429"/>
        <end position="522"/>
    </location>
</feature>
<feature type="chain" id="PRO_5002534835" evidence="1">
    <location>
        <begin position="36"/>
        <end position="606"/>
    </location>
</feature>
<dbReference type="Pfam" id="PF08486">
    <property type="entry name" value="SpoIID"/>
    <property type="match status" value="1"/>
</dbReference>
<sequence length="606" mass="67828">MKTMQSSMSFTKTWGITTACLFVCGLFFISMPVQAATYKALPVTLSGNGTLTMEPGEVKEISVTFQNSGDTTWYNDGAGYVSLYTYEEKYRRSVFDPGTWLGPTQVKRIIEPVVKPGEVASMNFQLHAPLTEGSYEEVFKLASEDRAWVDGGEIRFKIIVAKEEIVAPSSSNGQDGYGASLEIQSANRVKVKAGSSVLITTGFKNTGTKNWTSYSINEMDLALASTSVAFNHPSWQGSQLAYGAEAVAPGQIAYLTFALLAPSINGSHTAEFQFTANDVDIDNAIFELPVEVTGGSSAIASHDNEDVVVDYRLDEEPLLRVGILTVDEETDNEVVITCDDADFELRDTEGSLLAEFDAGDEVTAYYLAGKYYFDRGRGVEVSSYGLRFLPVEENAVMTILNFDYRETRNGGYAYNTYRNILELRYNSYKDRVWLINELPIEQYLYGLAETSNISPHEYQKALVTAARTYAYANARYEVTERGEYMHVNAYADDQVYRGYEHEEDSPTIVQAVKDTQGMIVTYDNELAITPYFSRSDGRTRAWSEVWNGTKAWCKSVEVPWEKGGTLWGHGIGMSALGALYMANDGYEWDEILKYFYTDIELQQWWE</sequence>
<evidence type="ECO:0000313" key="4">
    <source>
        <dbReference type="Proteomes" id="UP000033930"/>
    </source>
</evidence>
<gene>
    <name evidence="3" type="ORF">UU50_C0026G0009</name>
</gene>
<keyword evidence="1" id="KW-0732">Signal</keyword>
<dbReference type="EMBL" id="LCAW01000026">
    <property type="protein sequence ID" value="KKR97671.1"/>
    <property type="molecule type" value="Genomic_DNA"/>
</dbReference>
<dbReference type="InterPro" id="IPR013783">
    <property type="entry name" value="Ig-like_fold"/>
</dbReference>
<reference evidence="3 4" key="1">
    <citation type="journal article" date="2015" name="Nature">
        <title>rRNA introns, odd ribosomes, and small enigmatic genomes across a large radiation of phyla.</title>
        <authorList>
            <person name="Brown C.T."/>
            <person name="Hug L.A."/>
            <person name="Thomas B.C."/>
            <person name="Sharon I."/>
            <person name="Castelle C.J."/>
            <person name="Singh A."/>
            <person name="Wilkins M.J."/>
            <person name="Williams K.H."/>
            <person name="Banfield J.F."/>
        </authorList>
    </citation>
    <scope>NUCLEOTIDE SEQUENCE [LARGE SCALE GENOMIC DNA]</scope>
</reference>
<name>A0A0G0VDF5_9BACT</name>
<dbReference type="Proteomes" id="UP000033930">
    <property type="component" value="Unassembled WGS sequence"/>
</dbReference>
<organism evidence="3 4">
    <name type="scientific">Candidatus Uhrbacteria bacterium GW2011_GWC1_41_20</name>
    <dbReference type="NCBI Taxonomy" id="1618983"/>
    <lineage>
        <taxon>Bacteria</taxon>
        <taxon>Candidatus Uhriibacteriota</taxon>
    </lineage>
</organism>
<evidence type="ECO:0000259" key="2">
    <source>
        <dbReference type="Pfam" id="PF08486"/>
    </source>
</evidence>
<dbReference type="InterPro" id="IPR013693">
    <property type="entry name" value="SpoIID/LytB_N"/>
</dbReference>
<accession>A0A0G0VDF5</accession>
<dbReference type="Gene3D" id="2.60.40.10">
    <property type="entry name" value="Immunoglobulins"/>
    <property type="match status" value="2"/>
</dbReference>
<feature type="signal peptide" evidence="1">
    <location>
        <begin position="1"/>
        <end position="35"/>
    </location>
</feature>
<protein>
    <submittedName>
        <fullName evidence="3">Amidase enhancer</fullName>
    </submittedName>
</protein>